<dbReference type="Pfam" id="PF19888">
    <property type="entry name" value="DUF6361"/>
    <property type="match status" value="1"/>
</dbReference>
<proteinExistence type="predicted"/>
<reference evidence="1 2" key="1">
    <citation type="submission" date="2019-07" db="EMBL/GenBank/DDBJ databases">
        <title>Analysis of the biochemical properties, biological activity and biotechnological potential of siderophores and biosurfactants produced by Antarctic psychrotolerant bacteria.</title>
        <authorList>
            <person name="Styczynski M."/>
            <person name="Krucon T."/>
            <person name="Decewicz P."/>
            <person name="Dziewit L."/>
        </authorList>
    </citation>
    <scope>NUCLEOTIDE SEQUENCE [LARGE SCALE GENOMIC DNA]</scope>
    <source>
        <strain evidence="1 2">ANT_H27</strain>
    </source>
</reference>
<organism evidence="1 2">
    <name type="scientific">Paeniglutamicibacter gangotriensis</name>
    <dbReference type="NCBI Taxonomy" id="254787"/>
    <lineage>
        <taxon>Bacteria</taxon>
        <taxon>Bacillati</taxon>
        <taxon>Actinomycetota</taxon>
        <taxon>Actinomycetes</taxon>
        <taxon>Micrococcales</taxon>
        <taxon>Micrococcaceae</taxon>
        <taxon>Paeniglutamicibacter</taxon>
    </lineage>
</organism>
<gene>
    <name evidence="1" type="ORF">FQ154_16210</name>
</gene>
<name>A0A5B0E8U3_9MICC</name>
<dbReference type="InterPro" id="IPR045941">
    <property type="entry name" value="DUF6361"/>
</dbReference>
<protein>
    <submittedName>
        <fullName evidence="1">Uncharacterized protein</fullName>
    </submittedName>
</protein>
<comment type="caution">
    <text evidence="1">The sequence shown here is derived from an EMBL/GenBank/DDBJ whole genome shotgun (WGS) entry which is preliminary data.</text>
</comment>
<dbReference type="OrthoDB" id="1825624at2"/>
<accession>A0A5B0E8U3</accession>
<sequence length="397" mass="45116">MPSLISWLDANTAETIRMREMVRLFELPGSVDDLALGQFRDVISNNLFPGTSVLHVAARYLILIPWCYQAGRLASSGEEQRAAGEHNERRLIRNLQGLDAKRFIGRDIGDRISSLPSAAYWSSLRRWGIVADGVDRANVGDEMLREAQSHKTGIPTERVWNATLPPVPTGFPASNDRGMELTREEALWIQDRILATAPNTLLAQIIAKPQLVRKTSWAPWDDYGCLESHGEAAIWLRHAQTYSILQWGLDSAYAHLLNEEYSLKFSPEPDSETDTHTYAPLNDWAENDEAQTLLREWDLDDFCHRARQINPRIPISSFTFLRSAVKELNSSGHPSQNTTLHELVRQREQQAKRSNSRFVNLRRLRAWKAPDSIGRQTFRWAQVRTLANDVAEGLKNA</sequence>
<dbReference type="Proteomes" id="UP000323856">
    <property type="component" value="Unassembled WGS sequence"/>
</dbReference>
<dbReference type="RefSeq" id="WP_149620534.1">
    <property type="nucleotide sequence ID" value="NZ_JBITUG010000001.1"/>
</dbReference>
<evidence type="ECO:0000313" key="2">
    <source>
        <dbReference type="Proteomes" id="UP000323856"/>
    </source>
</evidence>
<evidence type="ECO:0000313" key="1">
    <source>
        <dbReference type="EMBL" id="KAA0974180.1"/>
    </source>
</evidence>
<dbReference type="EMBL" id="VOBL01000020">
    <property type="protein sequence ID" value="KAA0974180.1"/>
    <property type="molecule type" value="Genomic_DNA"/>
</dbReference>
<dbReference type="AlphaFoldDB" id="A0A5B0E8U3"/>